<dbReference type="PANTHER" id="PTHR34472">
    <property type="entry name" value="SULFUR CARRIER PROTEIN THIS"/>
    <property type="match status" value="1"/>
</dbReference>
<dbReference type="Proteomes" id="UP000182471">
    <property type="component" value="Unassembled WGS sequence"/>
</dbReference>
<dbReference type="NCBIfam" id="TIGR01683">
    <property type="entry name" value="thiS"/>
    <property type="match status" value="1"/>
</dbReference>
<dbReference type="OrthoDB" id="9798559at2"/>
<dbReference type="EMBL" id="FOGW01000007">
    <property type="protein sequence ID" value="SER66243.1"/>
    <property type="molecule type" value="Genomic_DNA"/>
</dbReference>
<dbReference type="RefSeq" id="WP_022748774.1">
    <property type="nucleotide sequence ID" value="NZ_FOGW01000007.1"/>
</dbReference>
<gene>
    <name evidence="1" type="ORF">SAMN02910429_00720</name>
</gene>
<proteinExistence type="predicted"/>
<dbReference type="CDD" id="cd00565">
    <property type="entry name" value="Ubl_ThiS"/>
    <property type="match status" value="1"/>
</dbReference>
<reference evidence="2" key="1">
    <citation type="submission" date="2016-10" db="EMBL/GenBank/DDBJ databases">
        <authorList>
            <person name="Varghese N."/>
            <person name="Submissions S."/>
        </authorList>
    </citation>
    <scope>NUCLEOTIDE SEQUENCE [LARGE SCALE GENOMIC DNA]</scope>
    <source>
        <strain evidence="2">S1b</strain>
    </source>
</reference>
<dbReference type="PANTHER" id="PTHR34472:SF1">
    <property type="entry name" value="SULFUR CARRIER PROTEIN THIS"/>
    <property type="match status" value="1"/>
</dbReference>
<keyword evidence="2" id="KW-1185">Reference proteome</keyword>
<evidence type="ECO:0000313" key="1">
    <source>
        <dbReference type="EMBL" id="SER66243.1"/>
    </source>
</evidence>
<dbReference type="InterPro" id="IPR016155">
    <property type="entry name" value="Mopterin_synth/thiamin_S_b"/>
</dbReference>
<dbReference type="InterPro" id="IPR003749">
    <property type="entry name" value="ThiS/MoaD-like"/>
</dbReference>
<dbReference type="SUPFAM" id="SSF54285">
    <property type="entry name" value="MoaD/ThiS"/>
    <property type="match status" value="1"/>
</dbReference>
<evidence type="ECO:0000313" key="2">
    <source>
        <dbReference type="Proteomes" id="UP000182471"/>
    </source>
</evidence>
<name>A0A1H9R2N5_9FIRM</name>
<dbReference type="InterPro" id="IPR010035">
    <property type="entry name" value="Thi_S"/>
</dbReference>
<protein>
    <submittedName>
        <fullName evidence="1">Sulfur carrier protein</fullName>
    </submittedName>
</protein>
<dbReference type="Gene3D" id="3.10.20.30">
    <property type="match status" value="1"/>
</dbReference>
<accession>A0A1H9R2N5</accession>
<dbReference type="Pfam" id="PF02597">
    <property type="entry name" value="ThiS"/>
    <property type="match status" value="1"/>
</dbReference>
<dbReference type="AlphaFoldDB" id="A0A1H9R2N5"/>
<dbReference type="InterPro" id="IPR012675">
    <property type="entry name" value="Beta-grasp_dom_sf"/>
</dbReference>
<sequence length="64" mass="7144">MVTVNGKKYDFADITVTNLLEKLEFNISRVVVEQNEEIISKKDYSKVHILDGDVVEVISFVGGG</sequence>
<organism evidence="1 2">
    <name type="scientific">Lachnobacterium bovis</name>
    <dbReference type="NCBI Taxonomy" id="140626"/>
    <lineage>
        <taxon>Bacteria</taxon>
        <taxon>Bacillati</taxon>
        <taxon>Bacillota</taxon>
        <taxon>Clostridia</taxon>
        <taxon>Lachnospirales</taxon>
        <taxon>Lachnospiraceae</taxon>
        <taxon>Lachnobacterium</taxon>
    </lineage>
</organism>